<organism evidence="8 9">
    <name type="scientific">Negativicoccus succinicivorans</name>
    <dbReference type="NCBI Taxonomy" id="620903"/>
    <lineage>
        <taxon>Bacteria</taxon>
        <taxon>Bacillati</taxon>
        <taxon>Bacillota</taxon>
        <taxon>Negativicutes</taxon>
        <taxon>Veillonellales</taxon>
        <taxon>Veillonellaceae</taxon>
        <taxon>Negativicoccus</taxon>
    </lineage>
</organism>
<dbReference type="NCBIfam" id="TIGR00525">
    <property type="entry name" value="folB"/>
    <property type="match status" value="1"/>
</dbReference>
<dbReference type="Gene3D" id="3.30.1130.10">
    <property type="match status" value="1"/>
</dbReference>
<dbReference type="GO" id="GO:0004150">
    <property type="term" value="F:dihydroneopterin aldolase activity"/>
    <property type="evidence" value="ECO:0007669"/>
    <property type="project" value="UniProtKB-UniRule"/>
</dbReference>
<dbReference type="PANTHER" id="PTHR42844">
    <property type="entry name" value="DIHYDRONEOPTERIN ALDOLASE 1-RELATED"/>
    <property type="match status" value="1"/>
</dbReference>
<dbReference type="GeneID" id="93486316"/>
<evidence type="ECO:0000256" key="6">
    <source>
        <dbReference type="RuleBase" id="RU362079"/>
    </source>
</evidence>
<dbReference type="NCBIfam" id="TIGR00526">
    <property type="entry name" value="folB_dom"/>
    <property type="match status" value="1"/>
</dbReference>
<dbReference type="Proteomes" id="UP000591941">
    <property type="component" value="Unassembled WGS sequence"/>
</dbReference>
<sequence>MDQIEMKGIAAFGYHGVLPQERELGQRFYADITLETDMTAIGRSDEIADGVNYAEVYQTAQKILMGAPVNTLEALVTNINAAILRAYPLVSAVTTTVYKPSAPVPGPLTHVAVTRREER</sequence>
<dbReference type="OrthoDB" id="9803748at2"/>
<evidence type="ECO:0000256" key="5">
    <source>
        <dbReference type="ARBA" id="ARBA00023239"/>
    </source>
</evidence>
<keyword evidence="5 6" id="KW-0456">Lyase</keyword>
<gene>
    <name evidence="8" type="ORF">HNR45_001051</name>
</gene>
<feature type="domain" description="Dihydroneopterin aldolase/epimerase" evidence="7">
    <location>
        <begin position="4"/>
        <end position="117"/>
    </location>
</feature>
<evidence type="ECO:0000313" key="9">
    <source>
        <dbReference type="Proteomes" id="UP000591941"/>
    </source>
</evidence>
<dbReference type="GO" id="GO:0005737">
    <property type="term" value="C:cytoplasm"/>
    <property type="evidence" value="ECO:0007669"/>
    <property type="project" value="TreeGrafter"/>
</dbReference>
<proteinExistence type="inferred from homology"/>
<dbReference type="SMART" id="SM00905">
    <property type="entry name" value="FolB"/>
    <property type="match status" value="1"/>
</dbReference>
<protein>
    <recommendedName>
        <fullName evidence="6">7,8-dihydroneopterin aldolase</fullName>
        <ecNumber evidence="6">4.1.2.25</ecNumber>
    </recommendedName>
</protein>
<comment type="function">
    <text evidence="6">Catalyzes the conversion of 7,8-dihydroneopterin to 6-hydroxymethyl-7,8-dihydropterin.</text>
</comment>
<dbReference type="EC" id="4.1.2.25" evidence="6"/>
<dbReference type="EMBL" id="JACHHI010000004">
    <property type="protein sequence ID" value="MBB6477998.1"/>
    <property type="molecule type" value="Genomic_DNA"/>
</dbReference>
<comment type="caution">
    <text evidence="8">The sequence shown here is derived from an EMBL/GenBank/DDBJ whole genome shotgun (WGS) entry which is preliminary data.</text>
</comment>
<keyword evidence="9" id="KW-1185">Reference proteome</keyword>
<evidence type="ECO:0000256" key="3">
    <source>
        <dbReference type="ARBA" id="ARBA00005708"/>
    </source>
</evidence>
<evidence type="ECO:0000259" key="7">
    <source>
        <dbReference type="SMART" id="SM00905"/>
    </source>
</evidence>
<keyword evidence="4 6" id="KW-0289">Folate biosynthesis</keyword>
<dbReference type="CDD" id="cd00534">
    <property type="entry name" value="DHNA_DHNTPE"/>
    <property type="match status" value="1"/>
</dbReference>
<dbReference type="RefSeq" id="WP_159822267.1">
    <property type="nucleotide sequence ID" value="NZ_CABWNB010000001.1"/>
</dbReference>
<accession>A0A841R5E2</accession>
<dbReference type="AlphaFoldDB" id="A0A841R5E2"/>
<evidence type="ECO:0000313" key="8">
    <source>
        <dbReference type="EMBL" id="MBB6477998.1"/>
    </source>
</evidence>
<dbReference type="InterPro" id="IPR006157">
    <property type="entry name" value="FolB_dom"/>
</dbReference>
<dbReference type="GO" id="GO:0046656">
    <property type="term" value="P:folic acid biosynthetic process"/>
    <property type="evidence" value="ECO:0007669"/>
    <property type="project" value="UniProtKB-UniRule"/>
</dbReference>
<comment type="similarity">
    <text evidence="3 6">Belongs to the DHNA family.</text>
</comment>
<dbReference type="Pfam" id="PF02152">
    <property type="entry name" value="FolB"/>
    <property type="match status" value="1"/>
</dbReference>
<evidence type="ECO:0000256" key="4">
    <source>
        <dbReference type="ARBA" id="ARBA00022909"/>
    </source>
</evidence>
<evidence type="ECO:0000256" key="2">
    <source>
        <dbReference type="ARBA" id="ARBA00005013"/>
    </source>
</evidence>
<dbReference type="SUPFAM" id="SSF55620">
    <property type="entry name" value="Tetrahydrobiopterin biosynthesis enzymes-like"/>
    <property type="match status" value="1"/>
</dbReference>
<evidence type="ECO:0000256" key="1">
    <source>
        <dbReference type="ARBA" id="ARBA00001353"/>
    </source>
</evidence>
<dbReference type="GO" id="GO:0046654">
    <property type="term" value="P:tetrahydrofolate biosynthetic process"/>
    <property type="evidence" value="ECO:0007669"/>
    <property type="project" value="UniProtKB-UniRule"/>
</dbReference>
<dbReference type="UniPathway" id="UPA00077">
    <property type="reaction ID" value="UER00154"/>
</dbReference>
<dbReference type="InterPro" id="IPR006156">
    <property type="entry name" value="Dihydroneopterin_aldolase"/>
</dbReference>
<name>A0A841R5E2_9FIRM</name>
<comment type="catalytic activity">
    <reaction evidence="1 6">
        <text>7,8-dihydroneopterin = 6-hydroxymethyl-7,8-dihydropterin + glycolaldehyde</text>
        <dbReference type="Rhea" id="RHEA:10540"/>
        <dbReference type="ChEBI" id="CHEBI:17001"/>
        <dbReference type="ChEBI" id="CHEBI:17071"/>
        <dbReference type="ChEBI" id="CHEBI:44841"/>
        <dbReference type="EC" id="4.1.2.25"/>
    </reaction>
</comment>
<comment type="pathway">
    <text evidence="2 6">Cofactor biosynthesis; tetrahydrofolate biosynthesis; 2-amino-4-hydroxy-6-hydroxymethyl-7,8-dihydropteridine diphosphate from 7,8-dihydroneopterin triphosphate: step 3/4.</text>
</comment>
<dbReference type="InterPro" id="IPR043133">
    <property type="entry name" value="GTP-CH-I_C/QueF"/>
</dbReference>
<dbReference type="PANTHER" id="PTHR42844:SF1">
    <property type="entry name" value="DIHYDRONEOPTERIN ALDOLASE 1-RELATED"/>
    <property type="match status" value="1"/>
</dbReference>
<reference evidence="8 9" key="1">
    <citation type="submission" date="2020-08" db="EMBL/GenBank/DDBJ databases">
        <title>Genomic Encyclopedia of Type Strains, Phase IV (KMG-IV): sequencing the most valuable type-strain genomes for metagenomic binning, comparative biology and taxonomic classification.</title>
        <authorList>
            <person name="Goeker M."/>
        </authorList>
    </citation>
    <scope>NUCLEOTIDE SEQUENCE [LARGE SCALE GENOMIC DNA]</scope>
    <source>
        <strain evidence="8 9">DSM 21255</strain>
    </source>
</reference>